<sequence>KQIQELDFSSSESEEEITFKTHNSGLDSDASLDEVDNVATTGEQTIIDENIEPITESPNAIVKPICHKERKFFKTRSPSLNVTARGILCQKGFDLKYLPWNSKKTNKFSKFRNGVLHNSSLAKSPVKSSSKKGLFGTPSAKNKQNNGSPAISNFICAPGFELSVSDNSHLLLTKETIPSNCTSVIETPATIISTEKNVHT</sequence>
<feature type="region of interest" description="Disordered" evidence="1">
    <location>
        <begin position="1"/>
        <end position="30"/>
    </location>
</feature>
<gene>
    <name evidence="2" type="ORF">GSLYS_00013964001</name>
</gene>
<dbReference type="EMBL" id="CAXITT010000377">
    <property type="protein sequence ID" value="CAL1540315.1"/>
    <property type="molecule type" value="Genomic_DNA"/>
</dbReference>
<reference evidence="2 3" key="1">
    <citation type="submission" date="2024-04" db="EMBL/GenBank/DDBJ databases">
        <authorList>
            <consortium name="Genoscope - CEA"/>
            <person name="William W."/>
        </authorList>
    </citation>
    <scope>NUCLEOTIDE SEQUENCE [LARGE SCALE GENOMIC DNA]</scope>
</reference>
<proteinExistence type="predicted"/>
<feature type="region of interest" description="Disordered" evidence="1">
    <location>
        <begin position="122"/>
        <end position="144"/>
    </location>
</feature>
<evidence type="ECO:0008006" key="4">
    <source>
        <dbReference type="Google" id="ProtNLM"/>
    </source>
</evidence>
<name>A0AAV2I0Z9_LYMST</name>
<feature type="compositionally biased region" description="Low complexity" evidence="1">
    <location>
        <begin position="122"/>
        <end position="132"/>
    </location>
</feature>
<keyword evidence="3" id="KW-1185">Reference proteome</keyword>
<evidence type="ECO:0000256" key="1">
    <source>
        <dbReference type="SAM" id="MobiDB-lite"/>
    </source>
</evidence>
<evidence type="ECO:0000313" key="3">
    <source>
        <dbReference type="Proteomes" id="UP001497497"/>
    </source>
</evidence>
<accession>A0AAV2I0Z9</accession>
<organism evidence="2 3">
    <name type="scientific">Lymnaea stagnalis</name>
    <name type="common">Great pond snail</name>
    <name type="synonym">Helix stagnalis</name>
    <dbReference type="NCBI Taxonomy" id="6523"/>
    <lineage>
        <taxon>Eukaryota</taxon>
        <taxon>Metazoa</taxon>
        <taxon>Spiralia</taxon>
        <taxon>Lophotrochozoa</taxon>
        <taxon>Mollusca</taxon>
        <taxon>Gastropoda</taxon>
        <taxon>Heterobranchia</taxon>
        <taxon>Euthyneura</taxon>
        <taxon>Panpulmonata</taxon>
        <taxon>Hygrophila</taxon>
        <taxon>Lymnaeoidea</taxon>
        <taxon>Lymnaeidae</taxon>
        <taxon>Lymnaea</taxon>
    </lineage>
</organism>
<feature type="non-terminal residue" evidence="2">
    <location>
        <position position="1"/>
    </location>
</feature>
<dbReference type="Proteomes" id="UP001497497">
    <property type="component" value="Unassembled WGS sequence"/>
</dbReference>
<dbReference type="AlphaFoldDB" id="A0AAV2I0Z9"/>
<protein>
    <recommendedName>
        <fullName evidence="4">Exophilin 5</fullName>
    </recommendedName>
</protein>
<comment type="caution">
    <text evidence="2">The sequence shown here is derived from an EMBL/GenBank/DDBJ whole genome shotgun (WGS) entry which is preliminary data.</text>
</comment>
<feature type="non-terminal residue" evidence="2">
    <location>
        <position position="200"/>
    </location>
</feature>
<evidence type="ECO:0000313" key="2">
    <source>
        <dbReference type="EMBL" id="CAL1540315.1"/>
    </source>
</evidence>